<accession>A0A5J4IR22</accession>
<feature type="transmembrane region" description="Helical" evidence="2">
    <location>
        <begin position="52"/>
        <end position="71"/>
    </location>
</feature>
<sequence>MGGEGSDSVNAKAQDGSGTFNVNMVTGPDGDNQIFDKKTYGEIDNQGKGNDLYPQAVSLTFTFFILLLYQFQKK</sequence>
<feature type="compositionally biased region" description="Polar residues" evidence="1">
    <location>
        <begin position="7"/>
        <end position="24"/>
    </location>
</feature>
<keyword evidence="4" id="KW-1185">Reference proteome</keyword>
<evidence type="ECO:0000313" key="3">
    <source>
        <dbReference type="EMBL" id="GER60269.1"/>
    </source>
</evidence>
<organism evidence="3 4">
    <name type="scientific">Patiriisocius marinus</name>
    <dbReference type="NCBI Taxonomy" id="1397112"/>
    <lineage>
        <taxon>Bacteria</taxon>
        <taxon>Pseudomonadati</taxon>
        <taxon>Bacteroidota</taxon>
        <taxon>Flavobacteriia</taxon>
        <taxon>Flavobacteriales</taxon>
        <taxon>Flavobacteriaceae</taxon>
        <taxon>Patiriisocius</taxon>
    </lineage>
</organism>
<gene>
    <name evidence="3" type="ORF">ULMA_23770</name>
</gene>
<feature type="region of interest" description="Disordered" evidence="1">
    <location>
        <begin position="1"/>
        <end position="36"/>
    </location>
</feature>
<keyword evidence="2" id="KW-0472">Membrane</keyword>
<dbReference type="EMBL" id="BKCG01000006">
    <property type="protein sequence ID" value="GER60269.1"/>
    <property type="molecule type" value="Genomic_DNA"/>
</dbReference>
<evidence type="ECO:0000256" key="2">
    <source>
        <dbReference type="SAM" id="Phobius"/>
    </source>
</evidence>
<protein>
    <submittedName>
        <fullName evidence="3">Uncharacterized protein</fullName>
    </submittedName>
</protein>
<dbReference type="Proteomes" id="UP000326509">
    <property type="component" value="Unassembled WGS sequence"/>
</dbReference>
<dbReference type="InterPro" id="IPR001842">
    <property type="entry name" value="Peptidase_M36"/>
</dbReference>
<keyword evidence="2" id="KW-1133">Transmembrane helix</keyword>
<reference evidence="3 4" key="1">
    <citation type="submission" date="2019-08" db="EMBL/GenBank/DDBJ databases">
        <title>Draft genome sequence of Ulvibacter marinus type strain NBRC 109484.</title>
        <authorList>
            <person name="Kawano K."/>
            <person name="Ushijima N."/>
            <person name="Kihara M."/>
            <person name="Itoh H."/>
        </authorList>
    </citation>
    <scope>NUCLEOTIDE SEQUENCE [LARGE SCALE GENOMIC DNA]</scope>
    <source>
        <strain evidence="3 4">NBRC 109484</strain>
    </source>
</reference>
<dbReference type="GO" id="GO:0005615">
    <property type="term" value="C:extracellular space"/>
    <property type="evidence" value="ECO:0007669"/>
    <property type="project" value="InterPro"/>
</dbReference>
<evidence type="ECO:0000313" key="4">
    <source>
        <dbReference type="Proteomes" id="UP000326509"/>
    </source>
</evidence>
<keyword evidence="2" id="KW-0812">Transmembrane</keyword>
<evidence type="ECO:0000256" key="1">
    <source>
        <dbReference type="SAM" id="MobiDB-lite"/>
    </source>
</evidence>
<comment type="caution">
    <text evidence="3">The sequence shown here is derived from an EMBL/GenBank/DDBJ whole genome shotgun (WGS) entry which is preliminary data.</text>
</comment>
<dbReference type="Gene3D" id="3.10.170.10">
    <property type="match status" value="1"/>
</dbReference>
<dbReference type="Pfam" id="PF02128">
    <property type="entry name" value="Peptidase_M36"/>
    <property type="match status" value="1"/>
</dbReference>
<dbReference type="GO" id="GO:0004222">
    <property type="term" value="F:metalloendopeptidase activity"/>
    <property type="evidence" value="ECO:0007669"/>
    <property type="project" value="InterPro"/>
</dbReference>
<name>A0A5J4IR22_9FLAO</name>
<dbReference type="AlphaFoldDB" id="A0A5J4IR22"/>
<dbReference type="GO" id="GO:0008270">
    <property type="term" value="F:zinc ion binding"/>
    <property type="evidence" value="ECO:0007669"/>
    <property type="project" value="InterPro"/>
</dbReference>
<proteinExistence type="predicted"/>